<feature type="transmembrane region" description="Helical" evidence="12">
    <location>
        <begin position="689"/>
        <end position="708"/>
    </location>
</feature>
<dbReference type="PANTHER" id="PTHR11453:SF105">
    <property type="entry name" value="SODIUM BICARBONATE COTRANSPORTER 3"/>
    <property type="match status" value="1"/>
</dbReference>
<feature type="region of interest" description="Disordered" evidence="11">
    <location>
        <begin position="260"/>
        <end position="291"/>
    </location>
</feature>
<feature type="transmembrane region" description="Helical" evidence="12">
    <location>
        <begin position="603"/>
        <end position="621"/>
    </location>
</feature>
<evidence type="ECO:0000256" key="8">
    <source>
        <dbReference type="ARBA" id="ARBA00023065"/>
    </source>
</evidence>
<dbReference type="PRINTS" id="PR01232">
    <property type="entry name" value="NAHCO3TRSPRT"/>
</dbReference>
<comment type="subcellular location">
    <subcellularLocation>
        <location evidence="1">Basolateral cell membrane</location>
        <topology evidence="1">Multi-pass membrane protein</topology>
    </subcellularLocation>
</comment>
<feature type="domain" description="Band 3 cytoplasmic" evidence="14">
    <location>
        <begin position="113"/>
        <end position="414"/>
    </location>
</feature>
<dbReference type="GO" id="GO:0005452">
    <property type="term" value="F:solute:inorganic anion antiporter activity"/>
    <property type="evidence" value="ECO:0007669"/>
    <property type="project" value="InterPro"/>
</dbReference>
<keyword evidence="3" id="KW-0813">Transport</keyword>
<dbReference type="GO" id="GO:0016324">
    <property type="term" value="C:apical plasma membrane"/>
    <property type="evidence" value="ECO:0007669"/>
    <property type="project" value="TreeGrafter"/>
</dbReference>
<dbReference type="AlphaFoldDB" id="A0AAR2KTJ6"/>
<comment type="similarity">
    <text evidence="2">Belongs to the anion exchanger (TC 2.A.31) family.</text>
</comment>
<evidence type="ECO:0008006" key="17">
    <source>
        <dbReference type="Google" id="ProtNLM"/>
    </source>
</evidence>
<evidence type="ECO:0000256" key="1">
    <source>
        <dbReference type="ARBA" id="ARBA00004554"/>
    </source>
</evidence>
<dbReference type="InterPro" id="IPR003024">
    <property type="entry name" value="Na/HCO3_transpt"/>
</dbReference>
<dbReference type="InterPro" id="IPR003020">
    <property type="entry name" value="HCO3_transpt_euk"/>
</dbReference>
<reference evidence="15" key="3">
    <citation type="submission" date="2025-09" db="UniProtKB">
        <authorList>
            <consortium name="Ensembl"/>
        </authorList>
    </citation>
    <scope>IDENTIFICATION</scope>
</reference>
<dbReference type="InterPro" id="IPR016152">
    <property type="entry name" value="PTrfase/Anion_transptr"/>
</dbReference>
<keyword evidence="16" id="KW-1185">Reference proteome</keyword>
<feature type="region of interest" description="Disordered" evidence="11">
    <location>
        <begin position="1"/>
        <end position="21"/>
    </location>
</feature>
<feature type="compositionally biased region" description="Basic and acidic residues" evidence="11">
    <location>
        <begin position="446"/>
        <end position="459"/>
    </location>
</feature>
<gene>
    <name evidence="15" type="primary">SLC4A7</name>
</gene>
<dbReference type="GO" id="GO:0008509">
    <property type="term" value="F:monoatomic anion transmembrane transporter activity"/>
    <property type="evidence" value="ECO:0007669"/>
    <property type="project" value="InterPro"/>
</dbReference>
<feature type="transmembrane region" description="Helical" evidence="12">
    <location>
        <begin position="475"/>
        <end position="498"/>
    </location>
</feature>
<keyword evidence="9 12" id="KW-0472">Membrane</keyword>
<evidence type="ECO:0000256" key="6">
    <source>
        <dbReference type="ARBA" id="ARBA00022989"/>
    </source>
</evidence>
<dbReference type="InterPro" id="IPR011531">
    <property type="entry name" value="HCO3_transpt-like_TM_dom"/>
</dbReference>
<feature type="compositionally biased region" description="Basic residues" evidence="11">
    <location>
        <begin position="58"/>
        <end position="75"/>
    </location>
</feature>
<feature type="compositionally biased region" description="Basic and acidic residues" evidence="11">
    <location>
        <begin position="76"/>
        <end position="88"/>
    </location>
</feature>
<dbReference type="GeneTree" id="ENSGT00940000157045"/>
<keyword evidence="6 12" id="KW-1133">Transmembrane helix</keyword>
<organism evidence="15 16">
    <name type="scientific">Pygocentrus nattereri</name>
    <name type="common">Red-bellied piranha</name>
    <dbReference type="NCBI Taxonomy" id="42514"/>
    <lineage>
        <taxon>Eukaryota</taxon>
        <taxon>Metazoa</taxon>
        <taxon>Chordata</taxon>
        <taxon>Craniata</taxon>
        <taxon>Vertebrata</taxon>
        <taxon>Euteleostomi</taxon>
        <taxon>Actinopterygii</taxon>
        <taxon>Neopterygii</taxon>
        <taxon>Teleostei</taxon>
        <taxon>Ostariophysi</taxon>
        <taxon>Characiformes</taxon>
        <taxon>Characoidei</taxon>
        <taxon>Pygocentrus</taxon>
    </lineage>
</organism>
<keyword evidence="5 12" id="KW-0812">Transmembrane</keyword>
<accession>A0AAR2KTJ6</accession>
<keyword evidence="10" id="KW-0739">Sodium transport</keyword>
<evidence type="ECO:0000259" key="13">
    <source>
        <dbReference type="Pfam" id="PF00955"/>
    </source>
</evidence>
<name>A0AAR2KTJ6_PYGNA</name>
<proteinExistence type="inferred from homology"/>
<dbReference type="Ensembl" id="ENSPNAT00000063239.1">
    <property type="protein sequence ID" value="ENSPNAP00000065732.1"/>
    <property type="gene ID" value="ENSPNAG00000028100.2"/>
</dbReference>
<evidence type="ECO:0000256" key="12">
    <source>
        <dbReference type="SAM" id="Phobius"/>
    </source>
</evidence>
<dbReference type="InterPro" id="IPR013769">
    <property type="entry name" value="Band3_cytoplasmic_dom"/>
</dbReference>
<keyword evidence="7" id="KW-0915">Sodium</keyword>
<dbReference type="FunFam" id="3.40.930.10:FF:000001">
    <property type="entry name" value="Anion exchange protein"/>
    <property type="match status" value="1"/>
</dbReference>
<feature type="region of interest" description="Disordered" evidence="11">
    <location>
        <begin position="52"/>
        <end position="95"/>
    </location>
</feature>
<dbReference type="GO" id="GO:0051453">
    <property type="term" value="P:regulation of intracellular pH"/>
    <property type="evidence" value="ECO:0007669"/>
    <property type="project" value="TreeGrafter"/>
</dbReference>
<keyword evidence="4" id="KW-1003">Cell membrane</keyword>
<feature type="transmembrane region" description="Helical" evidence="12">
    <location>
        <begin position="789"/>
        <end position="808"/>
    </location>
</feature>
<feature type="transmembrane region" description="Helical" evidence="12">
    <location>
        <begin position="884"/>
        <end position="901"/>
    </location>
</feature>
<evidence type="ECO:0000313" key="15">
    <source>
        <dbReference type="Ensembl" id="ENSPNAP00000065732.1"/>
    </source>
</evidence>
<keyword evidence="8" id="KW-0406">Ion transport</keyword>
<evidence type="ECO:0000313" key="16">
    <source>
        <dbReference type="Proteomes" id="UP001501920"/>
    </source>
</evidence>
<evidence type="ECO:0000259" key="14">
    <source>
        <dbReference type="Pfam" id="PF07565"/>
    </source>
</evidence>
<dbReference type="SUPFAM" id="SSF55804">
    <property type="entry name" value="Phoshotransferase/anion transport protein"/>
    <property type="match status" value="1"/>
</dbReference>
<evidence type="ECO:0000256" key="3">
    <source>
        <dbReference type="ARBA" id="ARBA00022448"/>
    </source>
</evidence>
<dbReference type="Pfam" id="PF07565">
    <property type="entry name" value="Band_3_cyto"/>
    <property type="match status" value="1"/>
</dbReference>
<feature type="transmembrane region" description="Helical" evidence="12">
    <location>
        <begin position="815"/>
        <end position="834"/>
    </location>
</feature>
<sequence>MEEETEAQMEPLLTTGNDHEAVVDLGKTSSTIHTNFEKEELESHRAVYVGVHVPLGRQSRRRHRHRGHRHHRKRRERESEREDGRESPTYDTPSQRVQFILGTEDDDEEHIPHDLFTEMDELSFLDGQMCEWKETARWLKFEEDVEDGGERWSKPYVATLSLHSLFELRSCIMNGTVLLDMRANTIEEIADMIIDSMVAQKQLDESLMEKVREAMLKRHHHQNEKKLSNRIPLVRSFADIGKKHSDPHLLERNGLLASPQSAPGILENSKPSESRISGAGGGGTGSRENSTVDFSRVDMNFMRKIPPGAEASNVLVGEVDFLDRPIIAFVRLSPAILLSGLTEVPVPTRFLFLLLGPFGKGSQYHEIGRSIATLMTDEVFHDVAYKAKDRNDLLSGIDEFLDQVTVLPPGEWDPTIRIEPPKNVPSQEKRKLPPVPNGSTPPSESIKGEDHHTGPELQRTGRDYGLSYLPLRTSIGLWTALLCVVLVATDASSLVCYITRFTEEAFAALICIIFIYEALEKLFHLGEMFPINMHNQLDNLTFYTCQCAPPANATPELIHGWNQTGFIPESINWSQLNVTMCHKLRGVFEGPACSKDGPFIPDVLFWSVILFFTTFFLSSFLKQFKTKRYFPTRVRSTISDFAVFLTIMIMVVVDYLVGIPSPKLNVPDTFEPTSKDRGWLMSPLGNNPTWTLFAAAIPALLCTILIFMDQQITAVIINRKEHKLKKGCGYHLDLLVVAVMLGVCSLMGLPWFVAATVLSISHVNSLKVESECSAPGEQPKFLGIREQRVTGFMIFVLMGLSVFMTSVLKFIPMPVLYGVFLYMGVSSLKGIQFFDRIKLFGMPAKHQPDLIYLRYVPLWKVHVFTIVQLTCLVLLWVIKVSSAAVIFPMMVLALVFVRKLLDFCFTTRELSWLDDLMPESKKKKEDDKKKKEKEEAERMLDVEQGLEYGGENLLSLKTLKVSADPSVVNITDEMAKTSVWKAVASSKALKARASEKSANIQISVEDEEGQRFVDTETSL</sequence>
<reference evidence="15" key="2">
    <citation type="submission" date="2025-08" db="UniProtKB">
        <authorList>
            <consortium name="Ensembl"/>
        </authorList>
    </citation>
    <scope>IDENTIFICATION</scope>
</reference>
<reference evidence="15 16" key="1">
    <citation type="submission" date="2020-10" db="EMBL/GenBank/DDBJ databases">
        <title>Pygocentrus nattereri (red-bellied piranha) genome, fPygNat1, primary haplotype.</title>
        <authorList>
            <person name="Myers G."/>
            <person name="Meyer A."/>
            <person name="Karagic N."/>
            <person name="Pippel M."/>
            <person name="Winkler S."/>
            <person name="Tracey A."/>
            <person name="Wood J."/>
            <person name="Formenti G."/>
            <person name="Howe K."/>
            <person name="Fedrigo O."/>
            <person name="Jarvis E.D."/>
        </authorList>
    </citation>
    <scope>NUCLEOTIDE SEQUENCE [LARGE SCALE GENOMIC DNA]</scope>
</reference>
<dbReference type="PANTHER" id="PTHR11453">
    <property type="entry name" value="ANION EXCHANGE PROTEIN"/>
    <property type="match status" value="1"/>
</dbReference>
<dbReference type="GO" id="GO:0016323">
    <property type="term" value="C:basolateral plasma membrane"/>
    <property type="evidence" value="ECO:0007669"/>
    <property type="project" value="UniProtKB-SubCell"/>
</dbReference>
<evidence type="ECO:0000256" key="10">
    <source>
        <dbReference type="ARBA" id="ARBA00023201"/>
    </source>
</evidence>
<evidence type="ECO:0000256" key="2">
    <source>
        <dbReference type="ARBA" id="ARBA00010993"/>
    </source>
</evidence>
<dbReference type="Pfam" id="PF00955">
    <property type="entry name" value="HCO3_cotransp"/>
    <property type="match status" value="1"/>
</dbReference>
<dbReference type="Proteomes" id="UP001501920">
    <property type="component" value="Chromosome 24"/>
</dbReference>
<evidence type="ECO:0000256" key="5">
    <source>
        <dbReference type="ARBA" id="ARBA00022692"/>
    </source>
</evidence>
<feature type="transmembrane region" description="Helical" evidence="12">
    <location>
        <begin position="729"/>
        <end position="753"/>
    </location>
</feature>
<feature type="transmembrane region" description="Helical" evidence="12">
    <location>
        <begin position="641"/>
        <end position="659"/>
    </location>
</feature>
<feature type="domain" description="Bicarbonate transporter-like transmembrane" evidence="13">
    <location>
        <begin position="460"/>
        <end position="918"/>
    </location>
</feature>
<dbReference type="Gene3D" id="3.40.930.10">
    <property type="entry name" value="Mannitol-specific EII, Chain A"/>
    <property type="match status" value="1"/>
</dbReference>
<evidence type="ECO:0000256" key="7">
    <source>
        <dbReference type="ARBA" id="ARBA00023053"/>
    </source>
</evidence>
<dbReference type="GO" id="GO:0008510">
    <property type="term" value="F:sodium:bicarbonate symporter activity"/>
    <property type="evidence" value="ECO:0007669"/>
    <property type="project" value="TreeGrafter"/>
</dbReference>
<feature type="region of interest" description="Disordered" evidence="11">
    <location>
        <begin position="412"/>
        <end position="459"/>
    </location>
</feature>
<evidence type="ECO:0000256" key="4">
    <source>
        <dbReference type="ARBA" id="ARBA00022475"/>
    </source>
</evidence>
<evidence type="ECO:0000256" key="11">
    <source>
        <dbReference type="SAM" id="MobiDB-lite"/>
    </source>
</evidence>
<evidence type="ECO:0000256" key="9">
    <source>
        <dbReference type="ARBA" id="ARBA00023136"/>
    </source>
</evidence>
<feature type="transmembrane region" description="Helical" evidence="12">
    <location>
        <begin position="505"/>
        <end position="523"/>
    </location>
</feature>
<protein>
    <recommendedName>
        <fullName evidence="17">Anion exchange protein</fullName>
    </recommendedName>
</protein>